<keyword evidence="2" id="KW-1185">Reference proteome</keyword>
<feature type="non-terminal residue" evidence="1">
    <location>
        <position position="83"/>
    </location>
</feature>
<accession>A0ABQ9I8L2</accession>
<name>A0ABQ9I8L2_9NEOP</name>
<proteinExistence type="predicted"/>
<evidence type="ECO:0000313" key="2">
    <source>
        <dbReference type="Proteomes" id="UP001159363"/>
    </source>
</evidence>
<evidence type="ECO:0000313" key="1">
    <source>
        <dbReference type="EMBL" id="KAJ8892994.1"/>
    </source>
</evidence>
<protein>
    <submittedName>
        <fullName evidence="1">Uncharacterized protein</fullName>
    </submittedName>
</protein>
<organism evidence="1 2">
    <name type="scientific">Dryococelus australis</name>
    <dbReference type="NCBI Taxonomy" id="614101"/>
    <lineage>
        <taxon>Eukaryota</taxon>
        <taxon>Metazoa</taxon>
        <taxon>Ecdysozoa</taxon>
        <taxon>Arthropoda</taxon>
        <taxon>Hexapoda</taxon>
        <taxon>Insecta</taxon>
        <taxon>Pterygota</taxon>
        <taxon>Neoptera</taxon>
        <taxon>Polyneoptera</taxon>
        <taxon>Phasmatodea</taxon>
        <taxon>Verophasmatodea</taxon>
        <taxon>Anareolatae</taxon>
        <taxon>Phasmatidae</taxon>
        <taxon>Eurycanthinae</taxon>
        <taxon>Dryococelus</taxon>
    </lineage>
</organism>
<gene>
    <name evidence="1" type="ORF">PR048_005575</name>
</gene>
<sequence>MKPYPKRSFSDNYANKDCRDSANQSNALLCFFRSQFDTYKIVRSVLSRLFVCCTTLSDISQLLIVMTAQLKICHNISYVHYNR</sequence>
<dbReference type="EMBL" id="JARBHB010000002">
    <property type="protein sequence ID" value="KAJ8892994.1"/>
    <property type="molecule type" value="Genomic_DNA"/>
</dbReference>
<comment type="caution">
    <text evidence="1">The sequence shown here is derived from an EMBL/GenBank/DDBJ whole genome shotgun (WGS) entry which is preliminary data.</text>
</comment>
<reference evidence="1 2" key="1">
    <citation type="submission" date="2023-02" db="EMBL/GenBank/DDBJ databases">
        <title>LHISI_Scaffold_Assembly.</title>
        <authorList>
            <person name="Stuart O.P."/>
            <person name="Cleave R."/>
            <person name="Magrath M.J.L."/>
            <person name="Mikheyev A.S."/>
        </authorList>
    </citation>
    <scope>NUCLEOTIDE SEQUENCE [LARGE SCALE GENOMIC DNA]</scope>
    <source>
        <strain evidence="1">Daus_M_001</strain>
        <tissue evidence="1">Leg muscle</tissue>
    </source>
</reference>
<dbReference type="Proteomes" id="UP001159363">
    <property type="component" value="Chromosome 2"/>
</dbReference>